<dbReference type="Pfam" id="PF13469">
    <property type="entry name" value="Sulfotransfer_3"/>
    <property type="match status" value="1"/>
</dbReference>
<protein>
    <submittedName>
        <fullName evidence="1">Sulfotransferase</fullName>
    </submittedName>
</protein>
<comment type="caution">
    <text evidence="1">The sequence shown here is derived from an EMBL/GenBank/DDBJ whole genome shotgun (WGS) entry which is preliminary data.</text>
</comment>
<name>A0ABS9RGN7_9FLAO</name>
<proteinExistence type="predicted"/>
<accession>A0ABS9RGN7</accession>
<reference evidence="1" key="1">
    <citation type="submission" date="2022-02" db="EMBL/GenBank/DDBJ databases">
        <title>Aestuariibaculum sp., a marine bacterium isolated from sediment in Guangxi.</title>
        <authorList>
            <person name="Ying J."/>
        </authorList>
    </citation>
    <scope>NUCLEOTIDE SEQUENCE</scope>
    <source>
        <strain evidence="1">L182</strain>
    </source>
</reference>
<dbReference type="RefSeq" id="WP_240572425.1">
    <property type="nucleotide sequence ID" value="NZ_CP136709.1"/>
</dbReference>
<organism evidence="1 2">
    <name type="scientific">Aestuariibaculum lutulentum</name>
    <dbReference type="NCBI Taxonomy" id="2920935"/>
    <lineage>
        <taxon>Bacteria</taxon>
        <taxon>Pseudomonadati</taxon>
        <taxon>Bacteroidota</taxon>
        <taxon>Flavobacteriia</taxon>
        <taxon>Flavobacteriales</taxon>
        <taxon>Flavobacteriaceae</taxon>
    </lineage>
</organism>
<dbReference type="Gene3D" id="3.40.50.300">
    <property type="entry name" value="P-loop containing nucleotide triphosphate hydrolases"/>
    <property type="match status" value="1"/>
</dbReference>
<dbReference type="Proteomes" id="UP001156141">
    <property type="component" value="Unassembled WGS sequence"/>
</dbReference>
<gene>
    <name evidence="1" type="ORF">MKW35_05710</name>
</gene>
<keyword evidence="2" id="KW-1185">Reference proteome</keyword>
<dbReference type="SUPFAM" id="SSF52540">
    <property type="entry name" value="P-loop containing nucleoside triphosphate hydrolases"/>
    <property type="match status" value="1"/>
</dbReference>
<dbReference type="InterPro" id="IPR027417">
    <property type="entry name" value="P-loop_NTPase"/>
</dbReference>
<evidence type="ECO:0000313" key="1">
    <source>
        <dbReference type="EMBL" id="MCH4552108.1"/>
    </source>
</evidence>
<sequence>MKSKNFKKNIQRVIKIVSPKYEQFIFHIWYNRTKRLLFKTPENKFIFILCPPYCGSTLINQVVSSSSKVSVNNFFGTREGQQLPTLRTMMFDNENRWDENYDHDWKFIKNEWMKYWDITKPFLLEKSPSNILRAESIDEVFANSHYIITYRNPYAHCEGIMRRNKATAEYAANFTIKCLYHQKKNIEMLQNKVVMSYEEITTNRNEFRNKIISMLPELNDISVDKKFSAHNQYNKNLEISNLNQKQIEKLSKQDLIKINNIFSKEEELLEYFGYKLINF</sequence>
<evidence type="ECO:0000313" key="2">
    <source>
        <dbReference type="Proteomes" id="UP001156141"/>
    </source>
</evidence>
<dbReference type="EMBL" id="JAKVQD010000001">
    <property type="protein sequence ID" value="MCH4552108.1"/>
    <property type="molecule type" value="Genomic_DNA"/>
</dbReference>